<dbReference type="Proteomes" id="UP000240461">
    <property type="component" value="Segment"/>
</dbReference>
<dbReference type="SUPFAM" id="SSF81324">
    <property type="entry name" value="Voltage-gated potassium channels"/>
    <property type="match status" value="1"/>
</dbReference>
<keyword evidence="3" id="KW-0813">Transport</keyword>
<keyword evidence="4" id="KW-1185">Reference proteome</keyword>
<feature type="transmembrane region" description="Helical" evidence="1">
    <location>
        <begin position="84"/>
        <end position="105"/>
    </location>
</feature>
<evidence type="ECO:0000259" key="2">
    <source>
        <dbReference type="Pfam" id="PF07885"/>
    </source>
</evidence>
<keyword evidence="1" id="KW-1133">Transmembrane helix</keyword>
<dbReference type="InterPro" id="IPR013099">
    <property type="entry name" value="K_chnl_dom"/>
</dbReference>
<organism evidence="3 4">
    <name type="scientific">Acanthamoeba polyphaga mimivirus Kroon</name>
    <dbReference type="NCBI Taxonomy" id="3069720"/>
    <lineage>
        <taxon>Viruses</taxon>
        <taxon>Varidnaviria</taxon>
        <taxon>Bamfordvirae</taxon>
        <taxon>Nucleocytoviricota</taxon>
        <taxon>Megaviricetes</taxon>
        <taxon>Imitervirales</taxon>
        <taxon>Mimiviridae</taxon>
        <taxon>Megamimivirinae</taxon>
        <taxon>Mimivirus</taxon>
        <taxon>Mimivirus lagoaense</taxon>
    </lineage>
</organism>
<proteinExistence type="predicted"/>
<accession>A0A0G2Y771</accession>
<dbReference type="KEGG" id="vg:80514232"/>
<dbReference type="EMBL" id="KM982402">
    <property type="protein sequence ID" value="AKI80434.1"/>
    <property type="molecule type" value="Genomic_DNA"/>
</dbReference>
<reference evidence="3 4" key="1">
    <citation type="submission" date="2014-10" db="EMBL/GenBank/DDBJ databases">
        <title>Pan-genome analysis of Brazilian lineage A amoebal mimiviruses.</title>
        <authorList>
            <person name="Assis F.L."/>
            <person name="Abrahao J.S."/>
            <person name="Kroon E.G."/>
            <person name="Dornas F.P."/>
            <person name="Andrade K.R."/>
            <person name="Borato P.V.M."/>
            <person name="Pilotto M.R."/>
            <person name="Benamar S."/>
            <person name="LaScola B."/>
            <person name="Colson P."/>
        </authorList>
    </citation>
    <scope>NUCLEOTIDE SEQUENCE [LARGE SCALE GENOMIC DNA]</scope>
    <source>
        <strain evidence="3 4">Kroon</strain>
    </source>
</reference>
<protein>
    <submittedName>
        <fullName evidence="3">Potassium channel protein</fullName>
    </submittedName>
</protein>
<dbReference type="Pfam" id="PF07885">
    <property type="entry name" value="Ion_trans_2"/>
    <property type="match status" value="1"/>
</dbReference>
<feature type="transmembrane region" description="Helical" evidence="1">
    <location>
        <begin position="26"/>
        <end position="48"/>
    </location>
</feature>
<evidence type="ECO:0000256" key="1">
    <source>
        <dbReference type="SAM" id="Phobius"/>
    </source>
</evidence>
<evidence type="ECO:0000313" key="4">
    <source>
        <dbReference type="Proteomes" id="UP000240461"/>
    </source>
</evidence>
<evidence type="ECO:0000313" key="3">
    <source>
        <dbReference type="EMBL" id="AKI80434.1"/>
    </source>
</evidence>
<feature type="domain" description="Potassium channel" evidence="2">
    <location>
        <begin position="33"/>
        <end position="104"/>
    </location>
</feature>
<sequence>MSHFSRCFDECSKIERPNVNKKLTRLIIILFCLLCIIVTLGVIGYKFLFKMSYVDAIYNTAITTSTLGIAPGDKTDAEKIFTGIYAILVGVIFISVISAIVSYMFTTYLLD</sequence>
<dbReference type="GO" id="GO:0034220">
    <property type="term" value="P:monoatomic ion transmembrane transport"/>
    <property type="evidence" value="ECO:0007669"/>
    <property type="project" value="UniProtKB-KW"/>
</dbReference>
<name>A0A0G2Y771_9VIRU</name>
<keyword evidence="3" id="KW-0406">Ion transport</keyword>
<keyword evidence="1" id="KW-0472">Membrane</keyword>
<keyword evidence="1" id="KW-0812">Transmembrane</keyword>
<keyword evidence="3" id="KW-0407">Ion channel</keyword>
<dbReference type="Gene3D" id="1.10.287.70">
    <property type="match status" value="1"/>
</dbReference>